<feature type="transmembrane region" description="Helical" evidence="16 17">
    <location>
        <begin position="12"/>
        <end position="36"/>
    </location>
</feature>
<reference evidence="19" key="1">
    <citation type="submission" date="2016-10" db="EMBL/GenBank/DDBJ databases">
        <authorList>
            <person name="Varghese N."/>
            <person name="Submissions S."/>
        </authorList>
    </citation>
    <scope>NUCLEOTIDE SEQUENCE [LARGE SCALE GENOMIC DNA]</scope>
    <source>
        <strain evidence="19">DSM 217</strain>
    </source>
</reference>
<dbReference type="NCBIfam" id="TIGR01195">
    <property type="entry name" value="oadG_fam"/>
    <property type="match status" value="1"/>
</dbReference>
<keyword evidence="6 16" id="KW-0813">Transport</keyword>
<comment type="subunit">
    <text evidence="5 16">Heterotrimer of an alpha, a beta and a gamma subunit.</text>
</comment>
<evidence type="ECO:0000256" key="1">
    <source>
        <dbReference type="ARBA" id="ARBA00001959"/>
    </source>
</evidence>
<keyword evidence="9 16" id="KW-1278">Translocase</keyword>
<dbReference type="InterPro" id="IPR023424">
    <property type="entry name" value="OadG"/>
</dbReference>
<dbReference type="InterPro" id="IPR005899">
    <property type="entry name" value="Na_pump_deCOase"/>
</dbReference>
<keyword evidence="14 16" id="KW-0739">Sodium transport</keyword>
<proteinExistence type="inferred from homology"/>
<dbReference type="HAMAP" id="MF_00404">
    <property type="entry name" value="OadG"/>
    <property type="match status" value="1"/>
</dbReference>
<comment type="catalytic activity">
    <reaction evidence="15 16 17">
        <text>oxaloacetate + 2 Na(+)(in) + H(+) = pyruvate + 2 Na(+)(out) + CO2</text>
        <dbReference type="Rhea" id="RHEA:57724"/>
        <dbReference type="ChEBI" id="CHEBI:15361"/>
        <dbReference type="ChEBI" id="CHEBI:15378"/>
        <dbReference type="ChEBI" id="CHEBI:16452"/>
        <dbReference type="ChEBI" id="CHEBI:16526"/>
        <dbReference type="ChEBI" id="CHEBI:29101"/>
        <dbReference type="EC" id="7.2.4.2"/>
    </reaction>
</comment>
<dbReference type="EMBL" id="FNNZ01000014">
    <property type="protein sequence ID" value="SDX10764.1"/>
    <property type="molecule type" value="Genomic_DNA"/>
</dbReference>
<evidence type="ECO:0000256" key="14">
    <source>
        <dbReference type="ARBA" id="ARBA00023201"/>
    </source>
</evidence>
<evidence type="ECO:0000256" key="4">
    <source>
        <dbReference type="ARBA" id="ARBA00005844"/>
    </source>
</evidence>
<dbReference type="GO" id="GO:0036376">
    <property type="term" value="P:sodium ion export across plasma membrane"/>
    <property type="evidence" value="ECO:0007669"/>
    <property type="project" value="InterPro"/>
</dbReference>
<sequence length="86" mass="9326">MDTVGTELVIEGLWLMVIGMTIVYAFLVLLVGVLTLMSKAVARWAPEEPLPAATAGGHALARTQDDKRLIAVIGAAIQAHRRRHRP</sequence>
<evidence type="ECO:0000256" key="6">
    <source>
        <dbReference type="ARBA" id="ARBA00022448"/>
    </source>
</evidence>
<dbReference type="OrthoDB" id="5772594at2"/>
<name>A0A1H2Z1H5_THIRO</name>
<organism evidence="18 19">
    <name type="scientific">Thiocapsa roseopersicina</name>
    <dbReference type="NCBI Taxonomy" id="1058"/>
    <lineage>
        <taxon>Bacteria</taxon>
        <taxon>Pseudomonadati</taxon>
        <taxon>Pseudomonadota</taxon>
        <taxon>Gammaproteobacteria</taxon>
        <taxon>Chromatiales</taxon>
        <taxon>Chromatiaceae</taxon>
        <taxon>Thiocapsa</taxon>
    </lineage>
</organism>
<evidence type="ECO:0000256" key="10">
    <source>
        <dbReference type="ARBA" id="ARBA00022989"/>
    </source>
</evidence>
<evidence type="ECO:0000313" key="19">
    <source>
        <dbReference type="Proteomes" id="UP000198816"/>
    </source>
</evidence>
<dbReference type="EC" id="7.2.4.2" evidence="16"/>
<dbReference type="RefSeq" id="WP_093033814.1">
    <property type="nucleotide sequence ID" value="NZ_FNNZ01000014.1"/>
</dbReference>
<keyword evidence="7 16" id="KW-1003">Cell membrane</keyword>
<dbReference type="STRING" id="1058.SAMN05421783_11464"/>
<evidence type="ECO:0000256" key="3">
    <source>
        <dbReference type="ARBA" id="ARBA00004162"/>
    </source>
</evidence>
<keyword evidence="11 16" id="KW-0915">Sodium</keyword>
<evidence type="ECO:0000256" key="11">
    <source>
        <dbReference type="ARBA" id="ARBA00023053"/>
    </source>
</evidence>
<comment type="subcellular location">
    <subcellularLocation>
        <location evidence="3 16 17">Cell membrane</location>
        <topology evidence="3 16 17">Single-pass membrane protein</topology>
    </subcellularLocation>
</comment>
<evidence type="ECO:0000256" key="12">
    <source>
        <dbReference type="ARBA" id="ARBA00023065"/>
    </source>
</evidence>
<keyword evidence="10 16" id="KW-1133">Transmembrane helix</keyword>
<dbReference type="GO" id="GO:0015451">
    <property type="term" value="F:decarboxylation-driven active transmembrane transporter activity"/>
    <property type="evidence" value="ECO:0007669"/>
    <property type="project" value="UniProtKB-EC"/>
</dbReference>
<evidence type="ECO:0000256" key="13">
    <source>
        <dbReference type="ARBA" id="ARBA00023136"/>
    </source>
</evidence>
<evidence type="ECO:0000256" key="15">
    <source>
        <dbReference type="ARBA" id="ARBA00048176"/>
    </source>
</evidence>
<dbReference type="GO" id="GO:0005886">
    <property type="term" value="C:plasma membrane"/>
    <property type="evidence" value="ECO:0007669"/>
    <property type="project" value="UniProtKB-SubCell"/>
</dbReference>
<evidence type="ECO:0000256" key="9">
    <source>
        <dbReference type="ARBA" id="ARBA00022967"/>
    </source>
</evidence>
<evidence type="ECO:0000256" key="8">
    <source>
        <dbReference type="ARBA" id="ARBA00022692"/>
    </source>
</evidence>
<protein>
    <recommendedName>
        <fullName evidence="16">Probable oxaloacetate decarboxylase gamma chain</fullName>
        <ecNumber evidence="16">7.2.4.2</ecNumber>
    </recommendedName>
</protein>
<keyword evidence="13 16" id="KW-0472">Membrane</keyword>
<dbReference type="Pfam" id="PF04277">
    <property type="entry name" value="OAD_gamma"/>
    <property type="match status" value="1"/>
</dbReference>
<dbReference type="AlphaFoldDB" id="A0A1H2Z1H5"/>
<keyword evidence="19" id="KW-1185">Reference proteome</keyword>
<comment type="similarity">
    <text evidence="4 16 17">Belongs to the OadG family.</text>
</comment>
<keyword evidence="8 16" id="KW-0812">Transmembrane</keyword>
<keyword evidence="12 16" id="KW-0406">Ion transport</keyword>
<comment type="cofactor">
    <cofactor evidence="1 16 17">
        <name>Na(+)</name>
        <dbReference type="ChEBI" id="CHEBI:29101"/>
    </cofactor>
</comment>
<evidence type="ECO:0000313" key="18">
    <source>
        <dbReference type="EMBL" id="SDX10764.1"/>
    </source>
</evidence>
<gene>
    <name evidence="16" type="primary">oadG</name>
    <name evidence="18" type="ORF">SAMN05421783_11464</name>
</gene>
<dbReference type="Proteomes" id="UP000198816">
    <property type="component" value="Unassembled WGS sequence"/>
</dbReference>
<evidence type="ECO:0000256" key="2">
    <source>
        <dbReference type="ARBA" id="ARBA00003002"/>
    </source>
</evidence>
<evidence type="ECO:0000256" key="17">
    <source>
        <dbReference type="RuleBase" id="RU004278"/>
    </source>
</evidence>
<dbReference type="GO" id="GO:0008948">
    <property type="term" value="F:oxaloacetate decarboxylase activity"/>
    <property type="evidence" value="ECO:0007669"/>
    <property type="project" value="UniProtKB-UniRule"/>
</dbReference>
<evidence type="ECO:0000256" key="5">
    <source>
        <dbReference type="ARBA" id="ARBA00011869"/>
    </source>
</evidence>
<comment type="function">
    <text evidence="2 16 17">Catalyzes the decarboxylation of oxaloacetate coupled to Na(+) translocation.</text>
</comment>
<accession>A0A1H2Z1H5</accession>
<evidence type="ECO:0000256" key="7">
    <source>
        <dbReference type="ARBA" id="ARBA00022475"/>
    </source>
</evidence>
<dbReference type="GO" id="GO:0015081">
    <property type="term" value="F:sodium ion transmembrane transporter activity"/>
    <property type="evidence" value="ECO:0007669"/>
    <property type="project" value="UniProtKB-UniRule"/>
</dbReference>
<evidence type="ECO:0000256" key="16">
    <source>
        <dbReference type="HAMAP-Rule" id="MF_00404"/>
    </source>
</evidence>